<dbReference type="CDD" id="cd03801">
    <property type="entry name" value="GT4_PimA-like"/>
    <property type="match status" value="1"/>
</dbReference>
<evidence type="ECO:0000313" key="3">
    <source>
        <dbReference type="EMBL" id="RCK77825.1"/>
    </source>
</evidence>
<gene>
    <name evidence="3" type="ORF">OZSIB_2594</name>
</gene>
<feature type="domain" description="Glycosyltransferase subfamily 4-like N-terminal" evidence="2">
    <location>
        <begin position="13"/>
        <end position="170"/>
    </location>
</feature>
<dbReference type="PANTHER" id="PTHR12526:SF636">
    <property type="entry name" value="BLL3647 PROTEIN"/>
    <property type="match status" value="1"/>
</dbReference>
<sequence>MRIVLILNSPNWSGASHYCTLLGRQLIRQGHEVLLLTEPGKPLAKARQFGIPCDDTIRLNHRNPGLYVHAMKRMKTIFRAFRPDIISAHINEGAWMAGLMARWFAPQAAVVRARTDIDPPKSHFINRYVHHAWTDHLMVSSLLHKRLCHNLLDFPAEAIDVVYGPVDTEEFRPGIDPARSFRREVGIGDDERTVLIGMVARLDPVKGHEYALEAFSLLDRRLPVRLALLGYENERTFAWLRQTAERFGVADRIATFGYRDDLPAVIDAFDLGLIASIGSEANCRIALECLATGKPVVATSVGVIPEIIQDGEEGFIVPPRDPVAMGRALTRLIQDPGLRHRLGRQGRAKTVAHFTLEVFGRQVERVYQKALQRKRSAAST</sequence>
<accession>A0A367ZIA4</accession>
<dbReference type="InterPro" id="IPR001296">
    <property type="entry name" value="Glyco_trans_1"/>
</dbReference>
<dbReference type="SUPFAM" id="SSF53756">
    <property type="entry name" value="UDP-Glycosyltransferase/glycogen phosphorylase"/>
    <property type="match status" value="1"/>
</dbReference>
<feature type="domain" description="Glycosyl transferase family 1" evidence="1">
    <location>
        <begin position="190"/>
        <end position="348"/>
    </location>
</feature>
<evidence type="ECO:0000313" key="4">
    <source>
        <dbReference type="Proteomes" id="UP000252355"/>
    </source>
</evidence>
<dbReference type="GO" id="GO:0016757">
    <property type="term" value="F:glycosyltransferase activity"/>
    <property type="evidence" value="ECO:0007669"/>
    <property type="project" value="InterPro"/>
</dbReference>
<dbReference type="Pfam" id="PF00534">
    <property type="entry name" value="Glycos_transf_1"/>
    <property type="match status" value="1"/>
</dbReference>
<comment type="caution">
    <text evidence="3">The sequence shown here is derived from an EMBL/GenBank/DDBJ whole genome shotgun (WGS) entry which is preliminary data.</text>
</comment>
<dbReference type="EMBL" id="QOQW01000032">
    <property type="protein sequence ID" value="RCK77825.1"/>
    <property type="molecule type" value="Genomic_DNA"/>
</dbReference>
<dbReference type="InterPro" id="IPR028098">
    <property type="entry name" value="Glyco_trans_4-like_N"/>
</dbReference>
<organism evidence="3 4">
    <name type="scientific">Candidatus Ozemobacter sibiricus</name>
    <dbReference type="NCBI Taxonomy" id="2268124"/>
    <lineage>
        <taxon>Bacteria</taxon>
        <taxon>Candidatus Ozemobacteria</taxon>
        <taxon>Candidatus Ozemobacterales</taxon>
        <taxon>Candidatus Ozemobacteraceae</taxon>
        <taxon>Candidatus Ozemobacter</taxon>
    </lineage>
</organism>
<protein>
    <submittedName>
        <fullName evidence="3">Glycosyl transferase, group 1</fullName>
    </submittedName>
</protein>
<keyword evidence="3" id="KW-0808">Transferase</keyword>
<dbReference type="Pfam" id="PF13439">
    <property type="entry name" value="Glyco_transf_4"/>
    <property type="match status" value="1"/>
</dbReference>
<proteinExistence type="predicted"/>
<reference evidence="3 4" key="1">
    <citation type="submission" date="2018-05" db="EMBL/GenBank/DDBJ databases">
        <title>A metagenomic window into the 2 km-deep terrestrial subsurface aquifer revealed taxonomically and functionally diverse microbial community comprising novel uncultured bacterial lineages.</title>
        <authorList>
            <person name="Kadnikov V.V."/>
            <person name="Mardanov A.V."/>
            <person name="Beletsky A.V."/>
            <person name="Banks D."/>
            <person name="Pimenov N.V."/>
            <person name="Frank Y.A."/>
            <person name="Karnachuk O.V."/>
            <person name="Ravin N.V."/>
        </authorList>
    </citation>
    <scope>NUCLEOTIDE SEQUENCE [LARGE SCALE GENOMIC DNA]</scope>
    <source>
        <strain evidence="3">BY5</strain>
    </source>
</reference>
<name>A0A367ZIA4_9BACT</name>
<evidence type="ECO:0000259" key="2">
    <source>
        <dbReference type="Pfam" id="PF13439"/>
    </source>
</evidence>
<dbReference type="Proteomes" id="UP000252355">
    <property type="component" value="Unassembled WGS sequence"/>
</dbReference>
<dbReference type="AlphaFoldDB" id="A0A367ZIA4"/>
<evidence type="ECO:0000259" key="1">
    <source>
        <dbReference type="Pfam" id="PF00534"/>
    </source>
</evidence>
<dbReference type="Gene3D" id="3.40.50.2000">
    <property type="entry name" value="Glycogen Phosphorylase B"/>
    <property type="match status" value="2"/>
</dbReference>
<dbReference type="PANTHER" id="PTHR12526">
    <property type="entry name" value="GLYCOSYLTRANSFERASE"/>
    <property type="match status" value="1"/>
</dbReference>